<name>A0A2M7RHE0_9BACT</name>
<feature type="transmembrane region" description="Helical" evidence="1">
    <location>
        <begin position="249"/>
        <end position="268"/>
    </location>
</feature>
<comment type="caution">
    <text evidence="2">The sequence shown here is derived from an EMBL/GenBank/DDBJ whole genome shotgun (WGS) entry which is preliminary data.</text>
</comment>
<dbReference type="AlphaFoldDB" id="A0A2M7RHE0"/>
<organism evidence="2 3">
    <name type="scientific">Candidatus Kerfeldbacteria bacterium CG_4_10_14_0_8_um_filter_42_10</name>
    <dbReference type="NCBI Taxonomy" id="2014248"/>
    <lineage>
        <taxon>Bacteria</taxon>
        <taxon>Candidatus Kerfeldiibacteriota</taxon>
    </lineage>
</organism>
<gene>
    <name evidence="2" type="ORF">COY66_04885</name>
</gene>
<dbReference type="EMBL" id="PFMD01000056">
    <property type="protein sequence ID" value="PIY96169.1"/>
    <property type="molecule type" value="Genomic_DNA"/>
</dbReference>
<keyword evidence="1" id="KW-0812">Transmembrane</keyword>
<evidence type="ECO:0000313" key="3">
    <source>
        <dbReference type="Proteomes" id="UP000230779"/>
    </source>
</evidence>
<protein>
    <submittedName>
        <fullName evidence="2">Uncharacterized protein</fullName>
    </submittedName>
</protein>
<sequence length="402" mass="45412">MFLEKFTRPPRSSPVGSYKMEVVSHPEECDWEKYLPIEIRYIFNKSPESKEKIRTILSQGKAIGVRTVLRTPENILKAIHIISVYSQNNYIITWLPKLLKNKHYPIFQEEDRQCAQAHQGDLDQAVETIIRDRLRFKRLVLIDEENIGITAKEQQLMTELSEIIYPLAVDYSVFRVIADNARERTKIAQTIIKALLFVGPIAHVLEKYVRGLGKLFAASADDLLGESAELMALRGSGFKWRELVKRSRVLVPVFALATWGAFSVEGLLQAGQLIWGGTVFGLSAVALSLTTAIQSFFMYRKNIKKLVVSGKVKTNQNRELNKLAFLQDFTNPARLGLIIGACLAPIMGIIGSLLHVMHNGWALATIGSTESIVAGLVVIFSGRMNEWRFHRKLQKLITNKSY</sequence>
<feature type="transmembrane region" description="Helical" evidence="1">
    <location>
        <begin position="335"/>
        <end position="354"/>
    </location>
</feature>
<keyword evidence="1" id="KW-0472">Membrane</keyword>
<dbReference type="Proteomes" id="UP000230779">
    <property type="component" value="Unassembled WGS sequence"/>
</dbReference>
<proteinExistence type="predicted"/>
<evidence type="ECO:0000313" key="2">
    <source>
        <dbReference type="EMBL" id="PIY96169.1"/>
    </source>
</evidence>
<reference evidence="2 3" key="1">
    <citation type="submission" date="2017-09" db="EMBL/GenBank/DDBJ databases">
        <title>Depth-based differentiation of microbial function through sediment-hosted aquifers and enrichment of novel symbionts in the deep terrestrial subsurface.</title>
        <authorList>
            <person name="Probst A.J."/>
            <person name="Ladd B."/>
            <person name="Jarett J.K."/>
            <person name="Geller-Mcgrath D.E."/>
            <person name="Sieber C.M."/>
            <person name="Emerson J.B."/>
            <person name="Anantharaman K."/>
            <person name="Thomas B.C."/>
            <person name="Malmstrom R."/>
            <person name="Stieglmeier M."/>
            <person name="Klingl A."/>
            <person name="Woyke T."/>
            <person name="Ryan C.M."/>
            <person name="Banfield J.F."/>
        </authorList>
    </citation>
    <scope>NUCLEOTIDE SEQUENCE [LARGE SCALE GENOMIC DNA]</scope>
    <source>
        <strain evidence="2">CG_4_10_14_0_8_um_filter_42_10</strain>
    </source>
</reference>
<evidence type="ECO:0000256" key="1">
    <source>
        <dbReference type="SAM" id="Phobius"/>
    </source>
</evidence>
<feature type="transmembrane region" description="Helical" evidence="1">
    <location>
        <begin position="274"/>
        <end position="297"/>
    </location>
</feature>
<keyword evidence="1" id="KW-1133">Transmembrane helix</keyword>
<feature type="transmembrane region" description="Helical" evidence="1">
    <location>
        <begin position="360"/>
        <end position="382"/>
    </location>
</feature>
<accession>A0A2M7RHE0</accession>